<dbReference type="Gene3D" id="1.20.58.80">
    <property type="entry name" value="Phosphotransferase system, lactose/cellobiose-type IIA subunit"/>
    <property type="match status" value="1"/>
</dbReference>
<dbReference type="Proteomes" id="UP000823611">
    <property type="component" value="Unassembled WGS sequence"/>
</dbReference>
<dbReference type="GO" id="GO:0016740">
    <property type="term" value="F:transferase activity"/>
    <property type="evidence" value="ECO:0007669"/>
    <property type="project" value="UniProtKB-KW"/>
</dbReference>
<sequence length="105" mass="11993">MNEKPLEEVIMELIVNSGNARSMAMEAIKCAKACKYDEADRLISDAENEIHKAHEFQTELVYKEAGGEKIEMSLLMCHGQDHLMTAMVVIEMAEEFLELYKIIKK</sequence>
<accession>A0A9D9DW35</accession>
<proteinExistence type="predicted"/>
<dbReference type="PROSITE" id="PS51095">
    <property type="entry name" value="PTS_EIIA_TYPE_3"/>
    <property type="match status" value="1"/>
</dbReference>
<evidence type="ECO:0000256" key="2">
    <source>
        <dbReference type="ARBA" id="ARBA00022597"/>
    </source>
</evidence>
<dbReference type="GO" id="GO:0009401">
    <property type="term" value="P:phosphoenolpyruvate-dependent sugar phosphotransferase system"/>
    <property type="evidence" value="ECO:0007669"/>
    <property type="project" value="UniProtKB-KW"/>
</dbReference>
<name>A0A9D9DW35_9FIRM</name>
<evidence type="ECO:0000256" key="6">
    <source>
        <dbReference type="PIRSR" id="PIRSR000699-2"/>
    </source>
</evidence>
<evidence type="ECO:0000256" key="1">
    <source>
        <dbReference type="ARBA" id="ARBA00022448"/>
    </source>
</evidence>
<keyword evidence="3" id="KW-0808">Transferase</keyword>
<dbReference type="InterPro" id="IPR036542">
    <property type="entry name" value="PTS_IIA_lac/cel_sf"/>
</dbReference>
<feature type="modified residue" description="Phosphohistidine; by HPr" evidence="7">
    <location>
        <position position="78"/>
    </location>
</feature>
<dbReference type="EMBL" id="JADIMX010000150">
    <property type="protein sequence ID" value="MBO8435212.1"/>
    <property type="molecule type" value="Genomic_DNA"/>
</dbReference>
<feature type="active site" description="Tele-phosphohistidine intermediate" evidence="5">
    <location>
        <position position="78"/>
    </location>
</feature>
<keyword evidence="6" id="KW-0479">Metal-binding</keyword>
<gene>
    <name evidence="8" type="ORF">IAC55_07835</name>
</gene>
<dbReference type="GO" id="GO:0046872">
    <property type="term" value="F:metal ion binding"/>
    <property type="evidence" value="ECO:0007669"/>
    <property type="project" value="UniProtKB-KW"/>
</dbReference>
<reference evidence="8" key="2">
    <citation type="journal article" date="2021" name="PeerJ">
        <title>Extensive microbial diversity within the chicken gut microbiome revealed by metagenomics and culture.</title>
        <authorList>
            <person name="Gilroy R."/>
            <person name="Ravi A."/>
            <person name="Getino M."/>
            <person name="Pursley I."/>
            <person name="Horton D.L."/>
            <person name="Alikhan N.F."/>
            <person name="Baker D."/>
            <person name="Gharbi K."/>
            <person name="Hall N."/>
            <person name="Watson M."/>
            <person name="Adriaenssens E.M."/>
            <person name="Foster-Nyarko E."/>
            <person name="Jarju S."/>
            <person name="Secka A."/>
            <person name="Antonio M."/>
            <person name="Oren A."/>
            <person name="Chaudhuri R.R."/>
            <person name="La Ragione R."/>
            <person name="Hildebrand F."/>
            <person name="Pallen M.J."/>
        </authorList>
    </citation>
    <scope>NUCLEOTIDE SEQUENCE</scope>
    <source>
        <strain evidence="8">F6-4510</strain>
    </source>
</reference>
<dbReference type="PANTHER" id="PTHR34382">
    <property type="entry name" value="PTS SYSTEM N,N'-DIACETYLCHITOBIOSE-SPECIFIC EIIA COMPONENT"/>
    <property type="match status" value="1"/>
</dbReference>
<dbReference type="Pfam" id="PF02255">
    <property type="entry name" value="PTS_IIA"/>
    <property type="match status" value="1"/>
</dbReference>
<keyword evidence="1" id="KW-0813">Transport</keyword>
<dbReference type="SUPFAM" id="SSF46973">
    <property type="entry name" value="Enzyme IIa from lactose specific PTS, IIa-lac"/>
    <property type="match status" value="1"/>
</dbReference>
<dbReference type="PANTHER" id="PTHR34382:SF7">
    <property type="entry name" value="PTS SYSTEM N,N'-DIACETYLCHITOBIOSE-SPECIFIC EIIA COMPONENT"/>
    <property type="match status" value="1"/>
</dbReference>
<keyword evidence="2" id="KW-0762">Sugar transport</keyword>
<keyword evidence="6" id="KW-0460">Magnesium</keyword>
<comment type="caution">
    <text evidence="8">The sequence shown here is derived from an EMBL/GenBank/DDBJ whole genome shotgun (WGS) entry which is preliminary data.</text>
</comment>
<dbReference type="CDD" id="cd00215">
    <property type="entry name" value="PTS_IIA_lac"/>
    <property type="match status" value="1"/>
</dbReference>
<evidence type="ECO:0000256" key="5">
    <source>
        <dbReference type="PIRSR" id="PIRSR000699-1"/>
    </source>
</evidence>
<protein>
    <submittedName>
        <fullName evidence="8">PTS lactose/cellobiose transporter subunit IIA</fullName>
    </submittedName>
</protein>
<evidence type="ECO:0000313" key="8">
    <source>
        <dbReference type="EMBL" id="MBO8435212.1"/>
    </source>
</evidence>
<evidence type="ECO:0000313" key="9">
    <source>
        <dbReference type="Proteomes" id="UP000823611"/>
    </source>
</evidence>
<evidence type="ECO:0000256" key="7">
    <source>
        <dbReference type="PROSITE-ProRule" id="PRU00418"/>
    </source>
</evidence>
<keyword evidence="4" id="KW-0598">Phosphotransferase system</keyword>
<organism evidence="8 9">
    <name type="scientific">Candidatus Fimicola merdigallinarum</name>
    <dbReference type="NCBI Taxonomy" id="2840819"/>
    <lineage>
        <taxon>Bacteria</taxon>
        <taxon>Bacillati</taxon>
        <taxon>Bacillota</taxon>
        <taxon>Clostridia</taxon>
        <taxon>Lachnospirales</taxon>
        <taxon>Lachnospiraceae</taxon>
        <taxon>Lachnospiraceae incertae sedis</taxon>
        <taxon>Candidatus Fimicola</taxon>
    </lineage>
</organism>
<feature type="binding site" evidence="6">
    <location>
        <position position="81"/>
    </location>
    <ligand>
        <name>Mg(2+)</name>
        <dbReference type="ChEBI" id="CHEBI:18420"/>
        <note>ligand shared between all trimeric partners</note>
    </ligand>
</feature>
<evidence type="ECO:0000256" key="4">
    <source>
        <dbReference type="ARBA" id="ARBA00022683"/>
    </source>
</evidence>
<dbReference type="PIRSF" id="PIRSF000699">
    <property type="entry name" value="PTS_IILac_III"/>
    <property type="match status" value="1"/>
</dbReference>
<reference evidence="8" key="1">
    <citation type="submission" date="2020-10" db="EMBL/GenBank/DDBJ databases">
        <authorList>
            <person name="Gilroy R."/>
        </authorList>
    </citation>
    <scope>NUCLEOTIDE SEQUENCE</scope>
    <source>
        <strain evidence="8">F6-4510</strain>
    </source>
</reference>
<evidence type="ECO:0000256" key="3">
    <source>
        <dbReference type="ARBA" id="ARBA00022679"/>
    </source>
</evidence>
<dbReference type="InterPro" id="IPR003188">
    <property type="entry name" value="PTS_IIA_lac/cel"/>
</dbReference>
<comment type="cofactor">
    <cofactor evidence="6">
        <name>Mg(2+)</name>
        <dbReference type="ChEBI" id="CHEBI:18420"/>
    </cofactor>
    <text evidence="6">Binds 1 Mg(2+) ion per trimer.</text>
</comment>
<dbReference type="AlphaFoldDB" id="A0A9D9DW35"/>